<proteinExistence type="predicted"/>
<dbReference type="AlphaFoldDB" id="A0A3P7F533"/>
<dbReference type="Proteomes" id="UP000275846">
    <property type="component" value="Unassembled WGS sequence"/>
</dbReference>
<protein>
    <recommendedName>
        <fullName evidence="3">Endo/exonuclease/phosphatase domain-containing protein</fullName>
    </recommendedName>
</protein>
<organism evidence="1 2">
    <name type="scientific">Schistocephalus solidus</name>
    <name type="common">Tapeworm</name>
    <dbReference type="NCBI Taxonomy" id="70667"/>
    <lineage>
        <taxon>Eukaryota</taxon>
        <taxon>Metazoa</taxon>
        <taxon>Spiralia</taxon>
        <taxon>Lophotrochozoa</taxon>
        <taxon>Platyhelminthes</taxon>
        <taxon>Cestoda</taxon>
        <taxon>Eucestoda</taxon>
        <taxon>Diphyllobothriidea</taxon>
        <taxon>Diphyllobothriidae</taxon>
        <taxon>Schistocephalus</taxon>
    </lineage>
</organism>
<name>A0A3P7F533_SCHSO</name>
<evidence type="ECO:0000313" key="2">
    <source>
        <dbReference type="Proteomes" id="UP000275846"/>
    </source>
</evidence>
<dbReference type="EMBL" id="UYSU01044573">
    <property type="protein sequence ID" value="VDM04885.1"/>
    <property type="molecule type" value="Genomic_DNA"/>
</dbReference>
<sequence length="97" mass="10930">MMSLHLPLRGDKFATFINAYALPIKSSEAPKYKFYEDLHVLLATVSKMDKLIVLGEFNARAGTDHAAWQEEQVSTFLVAVTIRASFFCARVLNTIFC</sequence>
<keyword evidence="2" id="KW-1185">Reference proteome</keyword>
<evidence type="ECO:0008006" key="3">
    <source>
        <dbReference type="Google" id="ProtNLM"/>
    </source>
</evidence>
<accession>A0A3P7F533</accession>
<gene>
    <name evidence="1" type="ORF">SSLN_LOCUS18499</name>
</gene>
<evidence type="ECO:0000313" key="1">
    <source>
        <dbReference type="EMBL" id="VDM04885.1"/>
    </source>
</evidence>
<dbReference type="OrthoDB" id="6310346at2759"/>
<reference evidence="1 2" key="1">
    <citation type="submission" date="2018-11" db="EMBL/GenBank/DDBJ databases">
        <authorList>
            <consortium name="Pathogen Informatics"/>
        </authorList>
    </citation>
    <scope>NUCLEOTIDE SEQUENCE [LARGE SCALE GENOMIC DNA]</scope>
    <source>
        <strain evidence="1 2">NST_G2</strain>
    </source>
</reference>